<dbReference type="FunFam" id="2.60.40.10:FF:002751">
    <property type="entry name" value="Uncharacterized protein"/>
    <property type="match status" value="1"/>
</dbReference>
<evidence type="ECO:0000313" key="5">
    <source>
        <dbReference type="Ensembl" id="ENSGALP00010038712.1"/>
    </source>
</evidence>
<reference evidence="5" key="2">
    <citation type="submission" date="2025-05" db="UniProtKB">
        <authorList>
            <consortium name="Ensembl"/>
        </authorList>
    </citation>
    <scope>IDENTIFICATION</scope>
    <source>
        <strain evidence="5">broiler</strain>
    </source>
</reference>
<evidence type="ECO:0000259" key="4">
    <source>
        <dbReference type="PROSITE" id="PS50835"/>
    </source>
</evidence>
<dbReference type="InterPro" id="IPR050199">
    <property type="entry name" value="IgHV"/>
</dbReference>
<dbReference type="Ensembl" id="ENSGALT00010062583.1">
    <property type="protein sequence ID" value="ENSGALP00010038693.1"/>
    <property type="gene ID" value="ENSGALG00010025643.1"/>
</dbReference>
<keyword evidence="1" id="KW-0391">Immunity</keyword>
<organism evidence="5 6">
    <name type="scientific">Gallus gallus</name>
    <name type="common">Chicken</name>
    <dbReference type="NCBI Taxonomy" id="9031"/>
    <lineage>
        <taxon>Eukaryota</taxon>
        <taxon>Metazoa</taxon>
        <taxon>Chordata</taxon>
        <taxon>Craniata</taxon>
        <taxon>Vertebrata</taxon>
        <taxon>Euteleostomi</taxon>
        <taxon>Archelosauria</taxon>
        <taxon>Archosauria</taxon>
        <taxon>Dinosauria</taxon>
        <taxon>Saurischia</taxon>
        <taxon>Theropoda</taxon>
        <taxon>Coelurosauria</taxon>
        <taxon>Aves</taxon>
        <taxon>Neognathae</taxon>
        <taxon>Galloanserae</taxon>
        <taxon>Galliformes</taxon>
        <taxon>Phasianidae</taxon>
        <taxon>Phasianinae</taxon>
        <taxon>Gallus</taxon>
    </lineage>
</organism>
<dbReference type="SMART" id="SM00409">
    <property type="entry name" value="IG"/>
    <property type="match status" value="1"/>
</dbReference>
<name>A0A8V1A3W0_CHICK</name>
<proteinExistence type="predicted"/>
<dbReference type="InterPro" id="IPR007110">
    <property type="entry name" value="Ig-like_dom"/>
</dbReference>
<keyword evidence="3" id="KW-1280">Immunoglobulin</keyword>
<evidence type="ECO:0000256" key="1">
    <source>
        <dbReference type="ARBA" id="ARBA00022859"/>
    </source>
</evidence>
<dbReference type="InterPro" id="IPR003599">
    <property type="entry name" value="Ig_sub"/>
</dbReference>
<dbReference type="InterPro" id="IPR013106">
    <property type="entry name" value="Ig_V-set"/>
</dbReference>
<evidence type="ECO:0000256" key="3">
    <source>
        <dbReference type="ARBA" id="ARBA00043265"/>
    </source>
</evidence>
<dbReference type="Ensembl" id="ENSGALT00010062617.1">
    <property type="protein sequence ID" value="ENSGALP00010038712.1"/>
    <property type="gene ID" value="ENSGALG00010025643.1"/>
</dbReference>
<dbReference type="InterPro" id="IPR013783">
    <property type="entry name" value="Ig-like_fold"/>
</dbReference>
<dbReference type="PROSITE" id="PS50835">
    <property type="entry name" value="IG_LIKE"/>
    <property type="match status" value="1"/>
</dbReference>
<dbReference type="PANTHER" id="PTHR23266">
    <property type="entry name" value="IMMUNOGLOBULIN HEAVY CHAIN"/>
    <property type="match status" value="1"/>
</dbReference>
<keyword evidence="6" id="KW-1185">Reference proteome</keyword>
<sequence>MVCRGWGSWEMSCCHGCAIPGSCCCPPPGVCAQLRLETSGGGVRAPGDSVQLSCQGSGFSFGSYDVLWYRQTLGGRLEWLSYISSSSYTVRYSPDVEGRATVSRDNSRSVSSLSLRALYPHDSAHYLCAFRTGTGNPEELHQKTSSWAQTQLQEPQGWQELE</sequence>
<protein>
    <recommendedName>
        <fullName evidence="4">Ig-like domain-containing protein</fullName>
    </recommendedName>
</protein>
<keyword evidence="2" id="KW-1064">Adaptive immunity</keyword>
<evidence type="ECO:0000256" key="2">
    <source>
        <dbReference type="ARBA" id="ARBA00023130"/>
    </source>
</evidence>
<dbReference type="GO" id="GO:0019814">
    <property type="term" value="C:immunoglobulin complex"/>
    <property type="evidence" value="ECO:0007669"/>
    <property type="project" value="UniProtKB-KW"/>
</dbReference>
<reference evidence="5" key="1">
    <citation type="submission" date="2020-11" db="EMBL/GenBank/DDBJ databases">
        <title>Gallus gallus (Chicken) genome, bGalGal1, GRCg7b, maternal haplotype autosomes + Z &amp; W.</title>
        <authorList>
            <person name="Warren W."/>
            <person name="Formenti G."/>
            <person name="Fedrigo O."/>
            <person name="Haase B."/>
            <person name="Mountcastle J."/>
            <person name="Balacco J."/>
            <person name="Tracey A."/>
            <person name="Schneider V."/>
            <person name="Okimoto R."/>
            <person name="Cheng H."/>
            <person name="Hawken R."/>
            <person name="Howe K."/>
            <person name="Jarvis E.D."/>
        </authorList>
    </citation>
    <scope>NUCLEOTIDE SEQUENCE [LARGE SCALE GENOMIC DNA]</scope>
    <source>
        <strain evidence="5">Broiler</strain>
    </source>
</reference>
<dbReference type="InterPro" id="IPR036179">
    <property type="entry name" value="Ig-like_dom_sf"/>
</dbReference>
<dbReference type="SMART" id="SM00406">
    <property type="entry name" value="IGv"/>
    <property type="match status" value="1"/>
</dbReference>
<dbReference type="Gene3D" id="2.60.40.10">
    <property type="entry name" value="Immunoglobulins"/>
    <property type="match status" value="1"/>
</dbReference>
<dbReference type="AlphaFoldDB" id="A0A8V1A3W0"/>
<dbReference type="GeneTree" id="ENSGT00940000163533"/>
<dbReference type="GO" id="GO:0005576">
    <property type="term" value="C:extracellular region"/>
    <property type="evidence" value="ECO:0007669"/>
    <property type="project" value="UniProtKB-ARBA"/>
</dbReference>
<dbReference type="GO" id="GO:0016064">
    <property type="term" value="P:immunoglobulin mediated immune response"/>
    <property type="evidence" value="ECO:0000318"/>
    <property type="project" value="GO_Central"/>
</dbReference>
<dbReference type="Pfam" id="PF07686">
    <property type="entry name" value="V-set"/>
    <property type="match status" value="1"/>
</dbReference>
<dbReference type="SUPFAM" id="SSF48726">
    <property type="entry name" value="Immunoglobulin"/>
    <property type="match status" value="1"/>
</dbReference>
<evidence type="ECO:0000313" key="6">
    <source>
        <dbReference type="Proteomes" id="UP000000539"/>
    </source>
</evidence>
<accession>A0A8V1A3W0</accession>
<dbReference type="GO" id="GO:0003823">
    <property type="term" value="F:antigen binding"/>
    <property type="evidence" value="ECO:0000318"/>
    <property type="project" value="GO_Central"/>
</dbReference>
<dbReference type="Proteomes" id="UP000000539">
    <property type="component" value="Chromosome 27"/>
</dbReference>
<feature type="domain" description="Ig-like" evidence="4">
    <location>
        <begin position="28"/>
        <end position="146"/>
    </location>
</feature>